<evidence type="ECO:0000259" key="1">
    <source>
        <dbReference type="PROSITE" id="PS50090"/>
    </source>
</evidence>
<proteinExistence type="predicted"/>
<evidence type="ECO:0000313" key="5">
    <source>
        <dbReference type="Proteomes" id="UP001642409"/>
    </source>
</evidence>
<accession>A0AA86QN09</accession>
<dbReference type="PANTHER" id="PTHR45614">
    <property type="entry name" value="MYB PROTEIN-RELATED"/>
    <property type="match status" value="1"/>
</dbReference>
<dbReference type="GO" id="GO:0000978">
    <property type="term" value="F:RNA polymerase II cis-regulatory region sequence-specific DNA binding"/>
    <property type="evidence" value="ECO:0007669"/>
    <property type="project" value="TreeGrafter"/>
</dbReference>
<dbReference type="SUPFAM" id="SSF46689">
    <property type="entry name" value="Homeodomain-like"/>
    <property type="match status" value="2"/>
</dbReference>
<dbReference type="Proteomes" id="UP001642409">
    <property type="component" value="Unassembled WGS sequence"/>
</dbReference>
<evidence type="ECO:0000259" key="2">
    <source>
        <dbReference type="PROSITE" id="PS51294"/>
    </source>
</evidence>
<dbReference type="InterPro" id="IPR009057">
    <property type="entry name" value="Homeodomain-like_sf"/>
</dbReference>
<reference evidence="4 5" key="2">
    <citation type="submission" date="2024-07" db="EMBL/GenBank/DDBJ databases">
        <authorList>
            <person name="Akdeniz Z."/>
        </authorList>
    </citation>
    <scope>NUCLEOTIDE SEQUENCE [LARGE SCALE GENOMIC DNA]</scope>
</reference>
<keyword evidence="3" id="KW-0238">DNA-binding</keyword>
<comment type="caution">
    <text evidence="3">The sequence shown here is derived from an EMBL/GenBank/DDBJ whole genome shotgun (WGS) entry which is preliminary data.</text>
</comment>
<keyword evidence="5" id="KW-1185">Reference proteome</keyword>
<dbReference type="CDD" id="cd00167">
    <property type="entry name" value="SANT"/>
    <property type="match status" value="1"/>
</dbReference>
<evidence type="ECO:0000313" key="3">
    <source>
        <dbReference type="EMBL" id="CAI9961545.1"/>
    </source>
</evidence>
<feature type="domain" description="Myb-like" evidence="1">
    <location>
        <begin position="1"/>
        <end position="52"/>
    </location>
</feature>
<dbReference type="GO" id="GO:0000981">
    <property type="term" value="F:DNA-binding transcription factor activity, RNA polymerase II-specific"/>
    <property type="evidence" value="ECO:0007669"/>
    <property type="project" value="TreeGrafter"/>
</dbReference>
<dbReference type="PROSITE" id="PS50090">
    <property type="entry name" value="MYB_LIKE"/>
    <property type="match status" value="1"/>
</dbReference>
<dbReference type="EMBL" id="CAXDID020000194">
    <property type="protein sequence ID" value="CAL6052800.1"/>
    <property type="molecule type" value="Genomic_DNA"/>
</dbReference>
<dbReference type="GO" id="GO:0005634">
    <property type="term" value="C:nucleus"/>
    <property type="evidence" value="ECO:0007669"/>
    <property type="project" value="TreeGrafter"/>
</dbReference>
<dbReference type="InterPro" id="IPR017930">
    <property type="entry name" value="Myb_dom"/>
</dbReference>
<dbReference type="AlphaFoldDB" id="A0AA86QN09"/>
<evidence type="ECO:0000313" key="4">
    <source>
        <dbReference type="EMBL" id="CAL6052800.1"/>
    </source>
</evidence>
<protein>
    <submittedName>
        <fullName evidence="3">Myb-like DNA-binding domain-containing protein</fullName>
    </submittedName>
    <submittedName>
        <fullName evidence="4">Myb-like_DNA-binding domain-containing protein</fullName>
    </submittedName>
</protein>
<organism evidence="3">
    <name type="scientific">Hexamita inflata</name>
    <dbReference type="NCBI Taxonomy" id="28002"/>
    <lineage>
        <taxon>Eukaryota</taxon>
        <taxon>Metamonada</taxon>
        <taxon>Diplomonadida</taxon>
        <taxon>Hexamitidae</taxon>
        <taxon>Hexamitinae</taxon>
        <taxon>Hexamita</taxon>
    </lineage>
</organism>
<feature type="domain" description="HTH myb-type" evidence="2">
    <location>
        <begin position="1"/>
        <end position="56"/>
    </location>
</feature>
<dbReference type="Gene3D" id="1.10.10.60">
    <property type="entry name" value="Homeodomain-like"/>
    <property type="match status" value="1"/>
</dbReference>
<dbReference type="InterPro" id="IPR001005">
    <property type="entry name" value="SANT/Myb"/>
</dbReference>
<dbReference type="Pfam" id="PF00249">
    <property type="entry name" value="Myb_DNA-binding"/>
    <property type="match status" value="1"/>
</dbReference>
<reference evidence="3" key="1">
    <citation type="submission" date="2023-06" db="EMBL/GenBank/DDBJ databases">
        <authorList>
            <person name="Kurt Z."/>
        </authorList>
    </citation>
    <scope>NUCLEOTIDE SEQUENCE</scope>
</reference>
<sequence>MKVNKWNEEDKIKLKTLVQQHTKNKRTDWKSVSSNFTNRTPNQCRNYFQHYISENINKQANYIWKMRESLLLAQCVTIYGHKWKLISKLEFPQFTTEQLRQEYLMFQKRLNWWINQKYVLENDSSTEPLNQKQYSPQSQLEYVYFYRKFIQMHDYDQPSVNFNTHVAEQRVMLQYDQQFDFVNVLQLIFNKLSPEQQQMVLNLDIGDV</sequence>
<dbReference type="PROSITE" id="PS51294">
    <property type="entry name" value="HTH_MYB"/>
    <property type="match status" value="1"/>
</dbReference>
<name>A0AA86QN09_9EUKA</name>
<dbReference type="PANTHER" id="PTHR45614:SF253">
    <property type="entry name" value="CHROMOSOME UNDETERMINED SCAFFOLD_38, WHOLE GENOME SHOTGUN SEQUENCE"/>
    <property type="match status" value="1"/>
</dbReference>
<dbReference type="SMART" id="SM00717">
    <property type="entry name" value="SANT"/>
    <property type="match status" value="2"/>
</dbReference>
<dbReference type="EMBL" id="CATOUU010000942">
    <property type="protein sequence ID" value="CAI9961545.1"/>
    <property type="molecule type" value="Genomic_DNA"/>
</dbReference>
<dbReference type="InterPro" id="IPR050560">
    <property type="entry name" value="MYB_TF"/>
</dbReference>
<gene>
    <name evidence="4" type="ORF">HINF_LOCUS45023</name>
    <name evidence="3" type="ORF">HINF_LOCUS49190</name>
</gene>